<gene>
    <name evidence="2" type="ORF">CALVIDRAFT_568736</name>
</gene>
<dbReference type="AlphaFoldDB" id="A0A167GSP1"/>
<feature type="compositionally biased region" description="Basic and acidic residues" evidence="1">
    <location>
        <begin position="204"/>
        <end position="220"/>
    </location>
</feature>
<dbReference type="Proteomes" id="UP000076738">
    <property type="component" value="Unassembled WGS sequence"/>
</dbReference>
<organism evidence="2 3">
    <name type="scientific">Calocera viscosa (strain TUFC12733)</name>
    <dbReference type="NCBI Taxonomy" id="1330018"/>
    <lineage>
        <taxon>Eukaryota</taxon>
        <taxon>Fungi</taxon>
        <taxon>Dikarya</taxon>
        <taxon>Basidiomycota</taxon>
        <taxon>Agaricomycotina</taxon>
        <taxon>Dacrymycetes</taxon>
        <taxon>Dacrymycetales</taxon>
        <taxon>Dacrymycetaceae</taxon>
        <taxon>Calocera</taxon>
    </lineage>
</organism>
<reference evidence="2 3" key="1">
    <citation type="journal article" date="2016" name="Mol. Biol. Evol.">
        <title>Comparative Genomics of Early-Diverging Mushroom-Forming Fungi Provides Insights into the Origins of Lignocellulose Decay Capabilities.</title>
        <authorList>
            <person name="Nagy L.G."/>
            <person name="Riley R."/>
            <person name="Tritt A."/>
            <person name="Adam C."/>
            <person name="Daum C."/>
            <person name="Floudas D."/>
            <person name="Sun H."/>
            <person name="Yadav J.S."/>
            <person name="Pangilinan J."/>
            <person name="Larsson K.H."/>
            <person name="Matsuura K."/>
            <person name="Barry K."/>
            <person name="Labutti K."/>
            <person name="Kuo R."/>
            <person name="Ohm R.A."/>
            <person name="Bhattacharya S.S."/>
            <person name="Shirouzu T."/>
            <person name="Yoshinaga Y."/>
            <person name="Martin F.M."/>
            <person name="Grigoriev I.V."/>
            <person name="Hibbett D.S."/>
        </authorList>
    </citation>
    <scope>NUCLEOTIDE SEQUENCE [LARGE SCALE GENOMIC DNA]</scope>
    <source>
        <strain evidence="2 3">TUFC12733</strain>
    </source>
</reference>
<sequence length="220" mass="24288">MKKHMSNAEADAKHDSKFETPELTAIGLEFDDGAGHLRDSSNSHKKARTRRSRTVTFNALQSPEELLKLFLKHPELVATLPPVPGDVEALERQCAVAQYTTHGFGAPTYDSAVWEESPPPPYEPVAAVVPVVNTRGITCAKSAPKTSISRGSSRTTGQKLTEAEMEAKKVEAMGFFSLRKYKYEEGFKAGKHTRQSPGPSWAMRSRDWRSEEGGDRAREG</sequence>
<accession>A0A167GSP1</accession>
<proteinExistence type="predicted"/>
<evidence type="ECO:0000313" key="2">
    <source>
        <dbReference type="EMBL" id="KZO90865.1"/>
    </source>
</evidence>
<dbReference type="EMBL" id="KV417333">
    <property type="protein sequence ID" value="KZO90865.1"/>
    <property type="molecule type" value="Genomic_DNA"/>
</dbReference>
<feature type="compositionally biased region" description="Basic residues" evidence="1">
    <location>
        <begin position="43"/>
        <end position="52"/>
    </location>
</feature>
<keyword evidence="3" id="KW-1185">Reference proteome</keyword>
<protein>
    <submittedName>
        <fullName evidence="2">Uncharacterized protein</fullName>
    </submittedName>
</protein>
<feature type="compositionally biased region" description="Basic and acidic residues" evidence="1">
    <location>
        <begin position="33"/>
        <end position="42"/>
    </location>
</feature>
<feature type="region of interest" description="Disordered" evidence="1">
    <location>
        <begin position="1"/>
        <end position="20"/>
    </location>
</feature>
<feature type="region of interest" description="Disordered" evidence="1">
    <location>
        <begin position="32"/>
        <end position="52"/>
    </location>
</feature>
<name>A0A167GSP1_CALVF</name>
<evidence type="ECO:0000313" key="3">
    <source>
        <dbReference type="Proteomes" id="UP000076738"/>
    </source>
</evidence>
<feature type="compositionally biased region" description="Basic and acidic residues" evidence="1">
    <location>
        <begin position="10"/>
        <end position="20"/>
    </location>
</feature>
<feature type="region of interest" description="Disordered" evidence="1">
    <location>
        <begin position="187"/>
        <end position="220"/>
    </location>
</feature>
<evidence type="ECO:0000256" key="1">
    <source>
        <dbReference type="SAM" id="MobiDB-lite"/>
    </source>
</evidence>